<keyword evidence="7" id="KW-1133">Transmembrane helix</keyword>
<keyword evidence="3" id="KW-0560">Oxidoreductase</keyword>
<dbReference type="InterPro" id="IPR012336">
    <property type="entry name" value="Thioredoxin-like_fold"/>
</dbReference>
<keyword evidence="7" id="KW-0812">Transmembrane</keyword>
<evidence type="ECO:0000256" key="2">
    <source>
        <dbReference type="ARBA" id="ARBA00022729"/>
    </source>
</evidence>
<dbReference type="PANTHER" id="PTHR13887:SF14">
    <property type="entry name" value="DISULFIDE BOND FORMATION PROTEIN D"/>
    <property type="match status" value="1"/>
</dbReference>
<dbReference type="InterPro" id="IPR013766">
    <property type="entry name" value="Thioredoxin_domain"/>
</dbReference>
<evidence type="ECO:0000256" key="3">
    <source>
        <dbReference type="ARBA" id="ARBA00023002"/>
    </source>
</evidence>
<evidence type="ECO:0000313" key="10">
    <source>
        <dbReference type="Proteomes" id="UP000179184"/>
    </source>
</evidence>
<dbReference type="GO" id="GO:0016491">
    <property type="term" value="F:oxidoreductase activity"/>
    <property type="evidence" value="ECO:0007669"/>
    <property type="project" value="UniProtKB-KW"/>
</dbReference>
<evidence type="ECO:0000256" key="7">
    <source>
        <dbReference type="SAM" id="Phobius"/>
    </source>
</evidence>
<dbReference type="Gene3D" id="3.40.30.10">
    <property type="entry name" value="Glutaredoxin"/>
    <property type="match status" value="1"/>
</dbReference>
<dbReference type="Pfam" id="PF13462">
    <property type="entry name" value="Thioredoxin_4"/>
    <property type="match status" value="1"/>
</dbReference>
<keyword evidence="4" id="KW-1015">Disulfide bond</keyword>
<evidence type="ECO:0000256" key="5">
    <source>
        <dbReference type="ARBA" id="ARBA00023284"/>
    </source>
</evidence>
<evidence type="ECO:0000256" key="1">
    <source>
        <dbReference type="ARBA" id="ARBA00005791"/>
    </source>
</evidence>
<evidence type="ECO:0000256" key="4">
    <source>
        <dbReference type="ARBA" id="ARBA00023157"/>
    </source>
</evidence>
<dbReference type="PANTHER" id="PTHR13887">
    <property type="entry name" value="GLUTATHIONE S-TRANSFERASE KAPPA"/>
    <property type="match status" value="1"/>
</dbReference>
<reference evidence="9 10" key="1">
    <citation type="journal article" date="2016" name="Nat. Commun.">
        <title>Thousands of microbial genomes shed light on interconnected biogeochemical processes in an aquifer system.</title>
        <authorList>
            <person name="Anantharaman K."/>
            <person name="Brown C.T."/>
            <person name="Hug L.A."/>
            <person name="Sharon I."/>
            <person name="Castelle C.J."/>
            <person name="Probst A.J."/>
            <person name="Thomas B.C."/>
            <person name="Singh A."/>
            <person name="Wilkins M.J."/>
            <person name="Karaoz U."/>
            <person name="Brodie E.L."/>
            <person name="Williams K.H."/>
            <person name="Hubbard S.S."/>
            <person name="Banfield J.F."/>
        </authorList>
    </citation>
    <scope>NUCLEOTIDE SEQUENCE [LARGE SCALE GENOMIC DNA]</scope>
</reference>
<evidence type="ECO:0000259" key="8">
    <source>
        <dbReference type="PROSITE" id="PS51352"/>
    </source>
</evidence>
<keyword evidence="7" id="KW-0472">Membrane</keyword>
<protein>
    <recommendedName>
        <fullName evidence="8">Thioredoxin domain-containing protein</fullName>
    </recommendedName>
</protein>
<keyword evidence="2" id="KW-0732">Signal</keyword>
<sequence>MIDDQNITKKERRELRRQEKRTEKTGRESAGWRKQSLRRMVLYSCVLLGVGGAIFGTVKLASNNDSDGGNSSASSVFSVSESDWTKGNKEAAATLIEYSDFQCPACGAYYPLVKQLSQEFGDKVLFVYRHFPLDQHKNAELASYAAEAAGKQDKFWEMHDLIFEGQKEWSDSEDARAFFAKYAASLNLVAEQFQKDIDSAEVKAKVEKDYQSGLNAKVNSTPTFFLNGKKLQNPRSYEEFKKILDPVEAPVQ</sequence>
<comment type="caution">
    <text evidence="9">The sequence shown here is derived from an EMBL/GenBank/DDBJ whole genome shotgun (WGS) entry which is preliminary data.</text>
</comment>
<evidence type="ECO:0000256" key="6">
    <source>
        <dbReference type="SAM" id="MobiDB-lite"/>
    </source>
</evidence>
<dbReference type="Proteomes" id="UP000179184">
    <property type="component" value="Unassembled WGS sequence"/>
</dbReference>
<comment type="similarity">
    <text evidence="1">Belongs to the thioredoxin family. DsbA subfamily.</text>
</comment>
<organism evidence="9 10">
    <name type="scientific">Candidatus Azambacteria bacterium RIFCSPHIGHO2_02_46_12</name>
    <dbReference type="NCBI Taxonomy" id="1797295"/>
    <lineage>
        <taxon>Bacteria</taxon>
        <taxon>Candidatus Azamiibacteriota</taxon>
    </lineage>
</organism>
<feature type="region of interest" description="Disordered" evidence="6">
    <location>
        <begin position="1"/>
        <end position="30"/>
    </location>
</feature>
<dbReference type="AlphaFoldDB" id="A0A1F5BHW8"/>
<accession>A0A1F5BHW8</accession>
<proteinExistence type="inferred from homology"/>
<dbReference type="PROSITE" id="PS51352">
    <property type="entry name" value="THIOREDOXIN_2"/>
    <property type="match status" value="1"/>
</dbReference>
<dbReference type="EMBL" id="MEYN01000031">
    <property type="protein sequence ID" value="OGD30187.1"/>
    <property type="molecule type" value="Genomic_DNA"/>
</dbReference>
<keyword evidence="5" id="KW-0676">Redox-active center</keyword>
<name>A0A1F5BHW8_9BACT</name>
<evidence type="ECO:0000313" key="9">
    <source>
        <dbReference type="EMBL" id="OGD30187.1"/>
    </source>
</evidence>
<dbReference type="InterPro" id="IPR036249">
    <property type="entry name" value="Thioredoxin-like_sf"/>
</dbReference>
<gene>
    <name evidence="9" type="ORF">A2W60_02220</name>
</gene>
<feature type="transmembrane region" description="Helical" evidence="7">
    <location>
        <begin position="41"/>
        <end position="61"/>
    </location>
</feature>
<feature type="domain" description="Thioredoxin" evidence="8">
    <location>
        <begin position="52"/>
        <end position="249"/>
    </location>
</feature>
<dbReference type="SUPFAM" id="SSF52833">
    <property type="entry name" value="Thioredoxin-like"/>
    <property type="match status" value="1"/>
</dbReference>